<evidence type="ECO:0000259" key="3">
    <source>
        <dbReference type="PROSITE" id="PS51857"/>
    </source>
</evidence>
<feature type="domain" description="CSD" evidence="3">
    <location>
        <begin position="3"/>
        <end position="68"/>
    </location>
</feature>
<evidence type="ECO:0000256" key="2">
    <source>
        <dbReference type="RuleBase" id="RU000408"/>
    </source>
</evidence>
<evidence type="ECO:0000313" key="4">
    <source>
        <dbReference type="EMBL" id="MBD9359515.1"/>
    </source>
</evidence>
<dbReference type="SUPFAM" id="SSF50249">
    <property type="entry name" value="Nucleic acid-binding proteins"/>
    <property type="match status" value="1"/>
</dbReference>
<dbReference type="EMBL" id="JACXST010000001">
    <property type="protein sequence ID" value="MBD9359515.1"/>
    <property type="molecule type" value="Genomic_DNA"/>
</dbReference>
<dbReference type="InterPro" id="IPR002059">
    <property type="entry name" value="CSP_DNA-bd"/>
</dbReference>
<dbReference type="Gene3D" id="2.40.50.140">
    <property type="entry name" value="Nucleic acid-binding proteins"/>
    <property type="match status" value="1"/>
</dbReference>
<sequence length="196" mass="22005">METEKGQLVRWIDDKGFGFIKPESGGADIFIHISALKTMSRPPLVGDIIFYETSLDDKGKLRAINAKIEGVAQVLTVAPIDRKRKTQPSSFPQQRPHRDYNTYRPPYKKSGYRFIPVLLVVAVVSILSKFGNQNVSSGQPVLPIAEPPKPTQIFQCRGKVYCSEMTSYEEAEFYLQNCPGTKMDGDNDGIPCEQQF</sequence>
<name>A0ABR9D987_9GAMM</name>
<dbReference type="PROSITE" id="PS00352">
    <property type="entry name" value="CSD_1"/>
    <property type="match status" value="1"/>
</dbReference>
<comment type="subcellular location">
    <subcellularLocation>
        <location evidence="2">Cytoplasm</location>
    </subcellularLocation>
</comment>
<dbReference type="PANTHER" id="PTHR12962">
    <property type="entry name" value="CALCIUM-REGULATED HEAT STABLE PROTEIN CRHSP-24-RELATED"/>
    <property type="match status" value="1"/>
</dbReference>
<dbReference type="Pfam" id="PF05901">
    <property type="entry name" value="Excalibur"/>
    <property type="match status" value="1"/>
</dbReference>
<dbReference type="InterPro" id="IPR019844">
    <property type="entry name" value="CSD_CS"/>
</dbReference>
<dbReference type="InterPro" id="IPR008613">
    <property type="entry name" value="Excalibur_Ca-bd_domain"/>
</dbReference>
<keyword evidence="1" id="KW-0597">Phosphoprotein</keyword>
<keyword evidence="5" id="KW-1185">Reference proteome</keyword>
<dbReference type="RefSeq" id="WP_192392389.1">
    <property type="nucleotide sequence ID" value="NZ_CAJHIU010000001.1"/>
</dbReference>
<comment type="caution">
    <text evidence="4">The sequence shown here is derived from an EMBL/GenBank/DDBJ whole genome shotgun (WGS) entry which is preliminary data.</text>
</comment>
<gene>
    <name evidence="4" type="ORF">EBB_02930</name>
</gene>
<proteinExistence type="predicted"/>
<dbReference type="Pfam" id="PF00313">
    <property type="entry name" value="CSD"/>
    <property type="match status" value="1"/>
</dbReference>
<dbReference type="SMART" id="SM00357">
    <property type="entry name" value="CSP"/>
    <property type="match status" value="1"/>
</dbReference>
<dbReference type="InterPro" id="IPR011129">
    <property type="entry name" value="CSD"/>
</dbReference>
<reference evidence="4 5" key="1">
    <citation type="submission" date="2020-09" db="EMBL/GenBank/DDBJ databases">
        <title>Methylomonas albis sp. nov. and Methylomonas fluvii sp. nov.: Two cold-adapted methanotrophs from the River Elbe and an amended description of Methylovulum psychrotolerans strain Eb1.</title>
        <authorList>
            <person name="Bussmann I.K."/>
            <person name="Klings K.-W."/>
            <person name="Warnstedt J."/>
            <person name="Hoppert M."/>
            <person name="Saborowski A."/>
            <person name="Horn F."/>
            <person name="Liebner S."/>
        </authorList>
    </citation>
    <scope>NUCLEOTIDE SEQUENCE [LARGE SCALE GENOMIC DNA]</scope>
    <source>
        <strain evidence="4 5">EbB</strain>
    </source>
</reference>
<dbReference type="PROSITE" id="PS51857">
    <property type="entry name" value="CSD_2"/>
    <property type="match status" value="1"/>
</dbReference>
<dbReference type="InterPro" id="IPR052069">
    <property type="entry name" value="Ca-reg_mRNA-binding_domain"/>
</dbReference>
<dbReference type="Proteomes" id="UP000641152">
    <property type="component" value="Unassembled WGS sequence"/>
</dbReference>
<organism evidence="4 5">
    <name type="scientific">Methylomonas fluvii</name>
    <dbReference type="NCBI Taxonomy" id="1854564"/>
    <lineage>
        <taxon>Bacteria</taxon>
        <taxon>Pseudomonadati</taxon>
        <taxon>Pseudomonadota</taxon>
        <taxon>Gammaproteobacteria</taxon>
        <taxon>Methylococcales</taxon>
        <taxon>Methylococcaceae</taxon>
        <taxon>Methylomonas</taxon>
    </lineage>
</organism>
<dbReference type="InterPro" id="IPR012340">
    <property type="entry name" value="NA-bd_OB-fold"/>
</dbReference>
<dbReference type="CDD" id="cd04458">
    <property type="entry name" value="CSP_CDS"/>
    <property type="match status" value="1"/>
</dbReference>
<protein>
    <submittedName>
        <fullName evidence="4">Excalibur calcium-binding domain-containing protein</fullName>
    </submittedName>
</protein>
<evidence type="ECO:0000313" key="5">
    <source>
        <dbReference type="Proteomes" id="UP000641152"/>
    </source>
</evidence>
<dbReference type="PANTHER" id="PTHR12962:SF1">
    <property type="entry name" value="COLD SHOCK DOMAIN-CONTAINING PROTEIN CG9705"/>
    <property type="match status" value="1"/>
</dbReference>
<accession>A0ABR9D987</accession>
<evidence type="ECO:0000256" key="1">
    <source>
        <dbReference type="ARBA" id="ARBA00022553"/>
    </source>
</evidence>
<dbReference type="SMART" id="SM00894">
    <property type="entry name" value="Excalibur"/>
    <property type="match status" value="1"/>
</dbReference>